<dbReference type="InterPro" id="IPR021301">
    <property type="entry name" value="DUF2779"/>
</dbReference>
<dbReference type="RefSeq" id="WP_322468689.1">
    <property type="nucleotide sequence ID" value="NZ_JAXOJX010000125.1"/>
</dbReference>
<dbReference type="Pfam" id="PF11074">
    <property type="entry name" value="DUF2779"/>
    <property type="match status" value="1"/>
</dbReference>
<protein>
    <submittedName>
        <fullName evidence="2">DUF2779 domain-containing protein</fullName>
    </submittedName>
</protein>
<gene>
    <name evidence="2" type="ORF">SM757_33795</name>
</gene>
<dbReference type="Proteomes" id="UP001293718">
    <property type="component" value="Unassembled WGS sequence"/>
</dbReference>
<name>A0ABU5IRN5_9BURK</name>
<sequence length="516" mass="55879">MDLTEQAPLAEQVSPLDEEDLRRWRACARRFWLHRHGNAEAPQAPAEPGADRMVDGPAATQALRACCPALVSIEAPAGDDEWQAAIDLTERLVVDVGAQDEAWGIAGACFASDEGVRVRVDLLTRGSAGFKLFRVRHATAGSEADVDAVALWAHVLSRNALRVQSAGLMLVDTAFVYPGHGCYAGLYREVDLAPVLGTRPVGDWIVAMRRCERAQMPPVPLGAPCGAPAAGGGLCDAIDRCGVPAVEPTLADPAYSLDIVGRELAAELRAEGYVDLRSVPQHRLMAERHRRAARAVKHGEPVLDPGAGAALRTLAGPRRWLRFETIGFAVPPWAGTQPYQALPFQWSCALAQEDGTVRHAGFLAGPDGDPRRAFAASLVEQLGREGPLFAYNAGFERNRIRELAQRFDDLAPALEALLPRFVDLFALLRDHYYHPAMAGSWSLRSVFKAVAPQAGAHEFSLSWQGRTMHSPLEAFAASLERGLTAGQAGQLRDALWAHGERHCTALRHITQALEQA</sequence>
<dbReference type="EMBL" id="JAXOJX010000125">
    <property type="protein sequence ID" value="MDZ5461560.1"/>
    <property type="molecule type" value="Genomic_DNA"/>
</dbReference>
<accession>A0ABU5IRN5</accession>
<proteinExistence type="predicted"/>
<feature type="domain" description="DUF2779" evidence="1">
    <location>
        <begin position="320"/>
        <end position="442"/>
    </location>
</feature>
<organism evidence="2 3">
    <name type="scientific">Azohydromonas lata</name>
    <dbReference type="NCBI Taxonomy" id="45677"/>
    <lineage>
        <taxon>Bacteria</taxon>
        <taxon>Pseudomonadati</taxon>
        <taxon>Pseudomonadota</taxon>
        <taxon>Betaproteobacteria</taxon>
        <taxon>Burkholderiales</taxon>
        <taxon>Sphaerotilaceae</taxon>
        <taxon>Azohydromonas</taxon>
    </lineage>
</organism>
<comment type="caution">
    <text evidence="2">The sequence shown here is derived from an EMBL/GenBank/DDBJ whole genome shotgun (WGS) entry which is preliminary data.</text>
</comment>
<reference evidence="2 3" key="1">
    <citation type="submission" date="2023-11" db="EMBL/GenBank/DDBJ databases">
        <title>Draft genome of Azohydromonas lata strain H1 (DSM1123), a polyhydroxyalkanoate producer.</title>
        <authorList>
            <person name="Traversa D."/>
            <person name="D'Addabbo P."/>
            <person name="Pazzani C."/>
            <person name="Manzari C."/>
            <person name="Chiara M."/>
            <person name="Scrascia M."/>
        </authorList>
    </citation>
    <scope>NUCLEOTIDE SEQUENCE [LARGE SCALE GENOMIC DNA]</scope>
    <source>
        <strain evidence="2 3">H1</strain>
    </source>
</reference>
<evidence type="ECO:0000313" key="3">
    <source>
        <dbReference type="Proteomes" id="UP001293718"/>
    </source>
</evidence>
<evidence type="ECO:0000259" key="1">
    <source>
        <dbReference type="Pfam" id="PF11074"/>
    </source>
</evidence>
<evidence type="ECO:0000313" key="2">
    <source>
        <dbReference type="EMBL" id="MDZ5461560.1"/>
    </source>
</evidence>
<keyword evidence="3" id="KW-1185">Reference proteome</keyword>